<dbReference type="EMBL" id="BOPH01000072">
    <property type="protein sequence ID" value="GIJ69985.1"/>
    <property type="molecule type" value="Genomic_DNA"/>
</dbReference>
<gene>
    <name evidence="2" type="ORF">Voc01_049020</name>
</gene>
<name>A0A8J4EC14_9ACTN</name>
<protein>
    <submittedName>
        <fullName evidence="2">Uncharacterized protein</fullName>
    </submittedName>
</protein>
<keyword evidence="3" id="KW-1185">Reference proteome</keyword>
<sequence length="72" mass="7334">MAAEEIVERAPVAGLGGPHEGGGVGLAAGHKRSFRVCVMRGRGAGSTGCAASIRVERRIGGFVLLKSGLQFL</sequence>
<proteinExistence type="predicted"/>
<evidence type="ECO:0000256" key="1">
    <source>
        <dbReference type="SAM" id="MobiDB-lite"/>
    </source>
</evidence>
<evidence type="ECO:0000313" key="2">
    <source>
        <dbReference type="EMBL" id="GIJ69985.1"/>
    </source>
</evidence>
<evidence type="ECO:0000313" key="3">
    <source>
        <dbReference type="Proteomes" id="UP000635606"/>
    </source>
</evidence>
<reference evidence="2" key="1">
    <citation type="submission" date="2021-01" db="EMBL/GenBank/DDBJ databases">
        <title>Whole genome shotgun sequence of Virgisporangium ochraceum NBRC 16418.</title>
        <authorList>
            <person name="Komaki H."/>
            <person name="Tamura T."/>
        </authorList>
    </citation>
    <scope>NUCLEOTIDE SEQUENCE</scope>
    <source>
        <strain evidence="2">NBRC 16418</strain>
    </source>
</reference>
<organism evidence="2 3">
    <name type="scientific">Virgisporangium ochraceum</name>
    <dbReference type="NCBI Taxonomy" id="65505"/>
    <lineage>
        <taxon>Bacteria</taxon>
        <taxon>Bacillati</taxon>
        <taxon>Actinomycetota</taxon>
        <taxon>Actinomycetes</taxon>
        <taxon>Micromonosporales</taxon>
        <taxon>Micromonosporaceae</taxon>
        <taxon>Virgisporangium</taxon>
    </lineage>
</organism>
<accession>A0A8J4EC14</accession>
<feature type="region of interest" description="Disordered" evidence="1">
    <location>
        <begin position="1"/>
        <end position="20"/>
    </location>
</feature>
<dbReference type="Proteomes" id="UP000635606">
    <property type="component" value="Unassembled WGS sequence"/>
</dbReference>
<comment type="caution">
    <text evidence="2">The sequence shown here is derived from an EMBL/GenBank/DDBJ whole genome shotgun (WGS) entry which is preliminary data.</text>
</comment>
<dbReference type="AlphaFoldDB" id="A0A8J4EC14"/>